<dbReference type="HOGENOM" id="CLU_2723676_0_0_1"/>
<sequence>MTASIPKPRHNNTPISRYCPKTLYGVTSILESKDDRQTHSSSGANAAADPMMVASSPYCNYAQVHAQDRRMI</sequence>
<reference evidence="1 2" key="1">
    <citation type="submission" date="2014-04" db="EMBL/GenBank/DDBJ databases">
        <authorList>
            <consortium name="DOE Joint Genome Institute"/>
            <person name="Kuo A."/>
            <person name="Kohler A."/>
            <person name="Nagy L.G."/>
            <person name="Floudas D."/>
            <person name="Copeland A."/>
            <person name="Barry K.W."/>
            <person name="Cichocki N."/>
            <person name="Veneault-Fourrey C."/>
            <person name="LaButti K."/>
            <person name="Lindquist E.A."/>
            <person name="Lipzen A."/>
            <person name="Lundell T."/>
            <person name="Morin E."/>
            <person name="Murat C."/>
            <person name="Sun H."/>
            <person name="Tunlid A."/>
            <person name="Henrissat B."/>
            <person name="Grigoriev I.V."/>
            <person name="Hibbett D.S."/>
            <person name="Martin F."/>
            <person name="Nordberg H.P."/>
            <person name="Cantor M.N."/>
            <person name="Hua S.X."/>
        </authorList>
    </citation>
    <scope>NUCLEOTIDE SEQUENCE [LARGE SCALE GENOMIC DNA]</scope>
    <source>
        <strain evidence="1 2">Foug A</strain>
    </source>
</reference>
<name>A0A0C3E4H5_9AGAM</name>
<dbReference type="InParanoid" id="A0A0C3E4H5"/>
<proteinExistence type="predicted"/>
<reference evidence="2" key="2">
    <citation type="submission" date="2015-01" db="EMBL/GenBank/DDBJ databases">
        <title>Evolutionary Origins and Diversification of the Mycorrhizal Mutualists.</title>
        <authorList>
            <consortium name="DOE Joint Genome Institute"/>
            <consortium name="Mycorrhizal Genomics Consortium"/>
            <person name="Kohler A."/>
            <person name="Kuo A."/>
            <person name="Nagy L.G."/>
            <person name="Floudas D."/>
            <person name="Copeland A."/>
            <person name="Barry K.W."/>
            <person name="Cichocki N."/>
            <person name="Veneault-Fourrey C."/>
            <person name="LaButti K."/>
            <person name="Lindquist E.A."/>
            <person name="Lipzen A."/>
            <person name="Lundell T."/>
            <person name="Morin E."/>
            <person name="Murat C."/>
            <person name="Riley R."/>
            <person name="Ohm R."/>
            <person name="Sun H."/>
            <person name="Tunlid A."/>
            <person name="Henrissat B."/>
            <person name="Grigoriev I.V."/>
            <person name="Hibbett D.S."/>
            <person name="Martin F."/>
        </authorList>
    </citation>
    <scope>NUCLEOTIDE SEQUENCE [LARGE SCALE GENOMIC DNA]</scope>
    <source>
        <strain evidence="2">Foug A</strain>
    </source>
</reference>
<protein>
    <submittedName>
        <fullName evidence="1">Uncharacterized protein</fullName>
    </submittedName>
</protein>
<gene>
    <name evidence="1" type="ORF">SCLCIDRAFT_1214252</name>
</gene>
<organism evidence="1 2">
    <name type="scientific">Scleroderma citrinum Foug A</name>
    <dbReference type="NCBI Taxonomy" id="1036808"/>
    <lineage>
        <taxon>Eukaryota</taxon>
        <taxon>Fungi</taxon>
        <taxon>Dikarya</taxon>
        <taxon>Basidiomycota</taxon>
        <taxon>Agaricomycotina</taxon>
        <taxon>Agaricomycetes</taxon>
        <taxon>Agaricomycetidae</taxon>
        <taxon>Boletales</taxon>
        <taxon>Sclerodermatineae</taxon>
        <taxon>Sclerodermataceae</taxon>
        <taxon>Scleroderma</taxon>
    </lineage>
</organism>
<dbReference type="EMBL" id="KN822035">
    <property type="protein sequence ID" value="KIM63364.1"/>
    <property type="molecule type" value="Genomic_DNA"/>
</dbReference>
<evidence type="ECO:0000313" key="1">
    <source>
        <dbReference type="EMBL" id="KIM63364.1"/>
    </source>
</evidence>
<keyword evidence="2" id="KW-1185">Reference proteome</keyword>
<accession>A0A0C3E4H5</accession>
<dbReference type="AlphaFoldDB" id="A0A0C3E4H5"/>
<dbReference type="Proteomes" id="UP000053989">
    <property type="component" value="Unassembled WGS sequence"/>
</dbReference>
<evidence type="ECO:0000313" key="2">
    <source>
        <dbReference type="Proteomes" id="UP000053989"/>
    </source>
</evidence>